<dbReference type="PROSITE" id="PS00115">
    <property type="entry name" value="RNA_POL_II_REPEAT"/>
    <property type="match status" value="1"/>
</dbReference>
<feature type="region of interest" description="Disordered" evidence="10">
    <location>
        <begin position="1"/>
        <end position="20"/>
    </location>
</feature>
<evidence type="ECO:0000313" key="11">
    <source>
        <dbReference type="EMBL" id="TDL18695.1"/>
    </source>
</evidence>
<organism evidence="11 12">
    <name type="scientific">Rickenella mellea</name>
    <dbReference type="NCBI Taxonomy" id="50990"/>
    <lineage>
        <taxon>Eukaryota</taxon>
        <taxon>Fungi</taxon>
        <taxon>Dikarya</taxon>
        <taxon>Basidiomycota</taxon>
        <taxon>Agaricomycotina</taxon>
        <taxon>Agaricomycetes</taxon>
        <taxon>Hymenochaetales</taxon>
        <taxon>Rickenellaceae</taxon>
        <taxon>Rickenella</taxon>
    </lineage>
</organism>
<evidence type="ECO:0000256" key="8">
    <source>
        <dbReference type="ARBA" id="ARBA00023242"/>
    </source>
</evidence>
<dbReference type="Proteomes" id="UP000294933">
    <property type="component" value="Unassembled WGS sequence"/>
</dbReference>
<keyword evidence="8" id="KW-0539">Nucleus</keyword>
<keyword evidence="12" id="KW-1185">Reference proteome</keyword>
<evidence type="ECO:0000313" key="12">
    <source>
        <dbReference type="Proteomes" id="UP000294933"/>
    </source>
</evidence>
<comment type="subcellular location">
    <subcellularLocation>
        <location evidence="1">Nucleus</location>
    </subcellularLocation>
</comment>
<evidence type="ECO:0000256" key="6">
    <source>
        <dbReference type="ARBA" id="ARBA00023125"/>
    </source>
</evidence>
<dbReference type="AlphaFoldDB" id="A0A4Y7PUC4"/>
<dbReference type="GO" id="GO:0003677">
    <property type="term" value="F:DNA binding"/>
    <property type="evidence" value="ECO:0007669"/>
    <property type="project" value="UniProtKB-KW"/>
</dbReference>
<dbReference type="InterPro" id="IPR000684">
    <property type="entry name" value="RNA_pol_II_repeat_euk"/>
</dbReference>
<proteinExistence type="predicted"/>
<dbReference type="Gene3D" id="3.30.1370.10">
    <property type="entry name" value="K Homology domain, type 1"/>
    <property type="match status" value="1"/>
</dbReference>
<evidence type="ECO:0000256" key="3">
    <source>
        <dbReference type="ARBA" id="ARBA00022723"/>
    </source>
</evidence>
<keyword evidence="3" id="KW-0479">Metal-binding</keyword>
<keyword evidence="2" id="KW-0597">Phosphoprotein</keyword>
<dbReference type="SUPFAM" id="SSF54791">
    <property type="entry name" value="Eukaryotic type KH-domain (KH-domain type I)"/>
    <property type="match status" value="1"/>
</dbReference>
<keyword evidence="9" id="KW-0694">RNA-binding</keyword>
<evidence type="ECO:0000256" key="7">
    <source>
        <dbReference type="ARBA" id="ARBA00023163"/>
    </source>
</evidence>
<evidence type="ECO:0000256" key="4">
    <source>
        <dbReference type="ARBA" id="ARBA00022737"/>
    </source>
</evidence>
<gene>
    <name evidence="11" type="ORF">BD410DRAFT_492187</name>
</gene>
<protein>
    <recommendedName>
        <fullName evidence="13">K Homology domain-containing protein</fullName>
    </recommendedName>
</protein>
<evidence type="ECO:0008006" key="13">
    <source>
        <dbReference type="Google" id="ProtNLM"/>
    </source>
</evidence>
<accession>A0A4Y7PUC4</accession>
<dbReference type="EMBL" id="ML170205">
    <property type="protein sequence ID" value="TDL18695.1"/>
    <property type="molecule type" value="Genomic_DNA"/>
</dbReference>
<evidence type="ECO:0000256" key="5">
    <source>
        <dbReference type="ARBA" id="ARBA00022833"/>
    </source>
</evidence>
<dbReference type="GO" id="GO:0003723">
    <property type="term" value="F:RNA binding"/>
    <property type="evidence" value="ECO:0007669"/>
    <property type="project" value="UniProtKB-UniRule"/>
</dbReference>
<dbReference type="VEuPathDB" id="FungiDB:BD410DRAFT_492187"/>
<dbReference type="GO" id="GO:0005634">
    <property type="term" value="C:nucleus"/>
    <property type="evidence" value="ECO:0007669"/>
    <property type="project" value="UniProtKB-SubCell"/>
</dbReference>
<sequence length="175" mass="18910">MSPHYAPTQPDYALTPANYSPSSPSYSLSGNYTPAVPDLPPSLPRGGSALVLGSDDDLNFQQTANITHQGFSYQVTNNCASELAVSFKTEDSVIFVEIPEVHVDGVVGENSCNITKLAELHDVSITRADSEEAGRRILMKLQGSSIDTQRAQEEILKLIEFQELFGSLMAGKSCN</sequence>
<keyword evidence="4" id="KW-0677">Repeat</keyword>
<dbReference type="InterPro" id="IPR036612">
    <property type="entry name" value="KH_dom_type_1_sf"/>
</dbReference>
<dbReference type="GO" id="GO:0046872">
    <property type="term" value="F:metal ion binding"/>
    <property type="evidence" value="ECO:0007669"/>
    <property type="project" value="UniProtKB-KW"/>
</dbReference>
<reference evidence="11 12" key="1">
    <citation type="submission" date="2018-06" db="EMBL/GenBank/DDBJ databases">
        <title>A transcriptomic atlas of mushroom development highlights an independent origin of complex multicellularity.</title>
        <authorList>
            <consortium name="DOE Joint Genome Institute"/>
            <person name="Krizsan K."/>
            <person name="Almasi E."/>
            <person name="Merenyi Z."/>
            <person name="Sahu N."/>
            <person name="Viragh M."/>
            <person name="Koszo T."/>
            <person name="Mondo S."/>
            <person name="Kiss B."/>
            <person name="Balint B."/>
            <person name="Kues U."/>
            <person name="Barry K."/>
            <person name="Hegedus J.C."/>
            <person name="Henrissat B."/>
            <person name="Johnson J."/>
            <person name="Lipzen A."/>
            <person name="Ohm R."/>
            <person name="Nagy I."/>
            <person name="Pangilinan J."/>
            <person name="Yan J."/>
            <person name="Xiong Y."/>
            <person name="Grigoriev I.V."/>
            <person name="Hibbett D.S."/>
            <person name="Nagy L.G."/>
        </authorList>
    </citation>
    <scope>NUCLEOTIDE SEQUENCE [LARGE SCALE GENOMIC DNA]</scope>
    <source>
        <strain evidence="11 12">SZMC22713</strain>
    </source>
</reference>
<keyword evidence="6" id="KW-0238">DNA-binding</keyword>
<evidence type="ECO:0000256" key="2">
    <source>
        <dbReference type="ARBA" id="ARBA00022553"/>
    </source>
</evidence>
<name>A0A4Y7PUC4_9AGAM</name>
<dbReference type="PROSITE" id="PS50084">
    <property type="entry name" value="KH_TYPE_1"/>
    <property type="match status" value="1"/>
</dbReference>
<evidence type="ECO:0000256" key="9">
    <source>
        <dbReference type="PROSITE-ProRule" id="PRU00117"/>
    </source>
</evidence>
<dbReference type="GO" id="GO:0006366">
    <property type="term" value="P:transcription by RNA polymerase II"/>
    <property type="evidence" value="ECO:0007669"/>
    <property type="project" value="InterPro"/>
</dbReference>
<keyword evidence="5" id="KW-0862">Zinc</keyword>
<keyword evidence="7" id="KW-0804">Transcription</keyword>
<evidence type="ECO:0000256" key="10">
    <source>
        <dbReference type="SAM" id="MobiDB-lite"/>
    </source>
</evidence>
<evidence type="ECO:0000256" key="1">
    <source>
        <dbReference type="ARBA" id="ARBA00004123"/>
    </source>
</evidence>